<keyword evidence="5 11" id="KW-1133">Transmembrane helix</keyword>
<organism evidence="13 14">
    <name type="scientific">Pseudonocardia xinjiangensis</name>
    <dbReference type="NCBI Taxonomy" id="75289"/>
    <lineage>
        <taxon>Bacteria</taxon>
        <taxon>Bacillati</taxon>
        <taxon>Actinomycetota</taxon>
        <taxon>Actinomycetes</taxon>
        <taxon>Pseudonocardiales</taxon>
        <taxon>Pseudonocardiaceae</taxon>
        <taxon>Pseudonocardia</taxon>
    </lineage>
</organism>
<feature type="transmembrane region" description="Helical" evidence="11">
    <location>
        <begin position="94"/>
        <end position="113"/>
    </location>
</feature>
<evidence type="ECO:0000256" key="2">
    <source>
        <dbReference type="ARBA" id="ARBA00006214"/>
    </source>
</evidence>
<accession>A0ABX1RDR4</accession>
<dbReference type="Pfam" id="PF07884">
    <property type="entry name" value="VKOR"/>
    <property type="match status" value="1"/>
</dbReference>
<sequence>MAAPTAVPAGGGPPGPSAPSTAAEPHARFLGRATGWVLAVGGTVGAVAALALILDRIALLKDPAYVPSCSISPLLSCGPVMASPQAELLGFPNPLIGLVAFPVVATTGVVVLTGAALPRWYWLALQGGATAGVVFVHWLIAASLYRIGALCPYCMAVWVVTIATFWYLTLHNLSAGRLPVPDRWRGATAGLARYHSTVLAAWFLVIAAMIANAFWPYWVGLVAA</sequence>
<comment type="caution">
    <text evidence="13">The sequence shown here is derived from an EMBL/GenBank/DDBJ whole genome shotgun (WGS) entry which is preliminary data.</text>
</comment>
<evidence type="ECO:0000259" key="12">
    <source>
        <dbReference type="SMART" id="SM00756"/>
    </source>
</evidence>
<protein>
    <submittedName>
        <fullName evidence="13">Vitamin K epoxide reductase family protein</fullName>
    </submittedName>
</protein>
<keyword evidence="6" id="KW-0560">Oxidoreductase</keyword>
<feature type="transmembrane region" description="Helical" evidence="11">
    <location>
        <begin position="33"/>
        <end position="53"/>
    </location>
</feature>
<evidence type="ECO:0000256" key="11">
    <source>
        <dbReference type="SAM" id="Phobius"/>
    </source>
</evidence>
<keyword evidence="14" id="KW-1185">Reference proteome</keyword>
<dbReference type="Proteomes" id="UP001296706">
    <property type="component" value="Unassembled WGS sequence"/>
</dbReference>
<gene>
    <name evidence="13" type="ORF">HF577_10750</name>
</gene>
<evidence type="ECO:0000256" key="1">
    <source>
        <dbReference type="ARBA" id="ARBA00004141"/>
    </source>
</evidence>
<proteinExistence type="inferred from homology"/>
<dbReference type="SMART" id="SM00756">
    <property type="entry name" value="VKc"/>
    <property type="match status" value="1"/>
</dbReference>
<comment type="subcellular location">
    <subcellularLocation>
        <location evidence="1">Membrane</location>
        <topology evidence="1">Multi-pass membrane protein</topology>
    </subcellularLocation>
</comment>
<evidence type="ECO:0000256" key="3">
    <source>
        <dbReference type="ARBA" id="ARBA00022692"/>
    </source>
</evidence>
<feature type="transmembrane region" description="Helical" evidence="11">
    <location>
        <begin position="147"/>
        <end position="170"/>
    </location>
</feature>
<keyword evidence="4" id="KW-0874">Quinone</keyword>
<feature type="region of interest" description="Disordered" evidence="10">
    <location>
        <begin position="1"/>
        <end position="24"/>
    </location>
</feature>
<dbReference type="EMBL" id="JAAXKY010000026">
    <property type="protein sequence ID" value="NMH77560.1"/>
    <property type="molecule type" value="Genomic_DNA"/>
</dbReference>
<feature type="transmembrane region" description="Helical" evidence="11">
    <location>
        <begin position="120"/>
        <end position="141"/>
    </location>
</feature>
<keyword evidence="3 11" id="KW-0812">Transmembrane</keyword>
<evidence type="ECO:0000256" key="8">
    <source>
        <dbReference type="ARBA" id="ARBA00023157"/>
    </source>
</evidence>
<evidence type="ECO:0000313" key="14">
    <source>
        <dbReference type="Proteomes" id="UP001296706"/>
    </source>
</evidence>
<evidence type="ECO:0000256" key="4">
    <source>
        <dbReference type="ARBA" id="ARBA00022719"/>
    </source>
</evidence>
<evidence type="ECO:0000256" key="10">
    <source>
        <dbReference type="SAM" id="MobiDB-lite"/>
    </source>
</evidence>
<evidence type="ECO:0000256" key="5">
    <source>
        <dbReference type="ARBA" id="ARBA00022989"/>
    </source>
</evidence>
<evidence type="ECO:0000256" key="6">
    <source>
        <dbReference type="ARBA" id="ARBA00023002"/>
    </source>
</evidence>
<dbReference type="RefSeq" id="WP_169395638.1">
    <property type="nucleotide sequence ID" value="NZ_BAAAJH010000015.1"/>
</dbReference>
<feature type="transmembrane region" description="Helical" evidence="11">
    <location>
        <begin position="191"/>
        <end position="215"/>
    </location>
</feature>
<feature type="domain" description="Vitamin K epoxide reductase" evidence="12">
    <location>
        <begin position="31"/>
        <end position="172"/>
    </location>
</feature>
<dbReference type="Gene3D" id="1.20.1440.130">
    <property type="entry name" value="VKOR domain"/>
    <property type="match status" value="1"/>
</dbReference>
<keyword evidence="9" id="KW-0676">Redox-active center</keyword>
<dbReference type="InterPro" id="IPR038354">
    <property type="entry name" value="VKOR_sf"/>
</dbReference>
<evidence type="ECO:0000256" key="7">
    <source>
        <dbReference type="ARBA" id="ARBA00023136"/>
    </source>
</evidence>
<dbReference type="InterPro" id="IPR041714">
    <property type="entry name" value="VKOR_Actinobacteria"/>
</dbReference>
<name>A0ABX1RDR4_9PSEU</name>
<dbReference type="InterPro" id="IPR012932">
    <property type="entry name" value="VKOR"/>
</dbReference>
<evidence type="ECO:0000313" key="13">
    <source>
        <dbReference type="EMBL" id="NMH77560.1"/>
    </source>
</evidence>
<dbReference type="CDD" id="cd12922">
    <property type="entry name" value="VKOR_5"/>
    <property type="match status" value="1"/>
</dbReference>
<keyword evidence="8" id="KW-1015">Disulfide bond</keyword>
<keyword evidence="7 11" id="KW-0472">Membrane</keyword>
<reference evidence="13 14" key="1">
    <citation type="submission" date="2020-04" db="EMBL/GenBank/DDBJ databases">
        <authorList>
            <person name="Klaysubun C."/>
            <person name="Duangmal K."/>
            <person name="Lipun K."/>
        </authorList>
    </citation>
    <scope>NUCLEOTIDE SEQUENCE [LARGE SCALE GENOMIC DNA]</scope>
    <source>
        <strain evidence="13 14">JCM 11839</strain>
    </source>
</reference>
<evidence type="ECO:0000256" key="9">
    <source>
        <dbReference type="ARBA" id="ARBA00023284"/>
    </source>
</evidence>
<comment type="similarity">
    <text evidence="2">Belongs to the VKOR family.</text>
</comment>